<evidence type="ECO:0000313" key="6">
    <source>
        <dbReference type="Proteomes" id="UP000054709"/>
    </source>
</evidence>
<keyword evidence="2" id="KW-0547">Nucleotide-binding</keyword>
<organism evidence="5 6">
    <name type="scientific">Paenibacillus etheri</name>
    <dbReference type="NCBI Taxonomy" id="1306852"/>
    <lineage>
        <taxon>Bacteria</taxon>
        <taxon>Bacillati</taxon>
        <taxon>Bacillota</taxon>
        <taxon>Bacilli</taxon>
        <taxon>Bacillales</taxon>
        <taxon>Paenibacillaceae</taxon>
        <taxon>Paenibacillus</taxon>
    </lineage>
</organism>
<name>A0A0W1B4U5_9BACL</name>
<evidence type="ECO:0000256" key="3">
    <source>
        <dbReference type="ARBA" id="ARBA00022840"/>
    </source>
</evidence>
<dbReference type="GO" id="GO:0022857">
    <property type="term" value="F:transmembrane transporter activity"/>
    <property type="evidence" value="ECO:0007669"/>
    <property type="project" value="UniProtKB-ARBA"/>
</dbReference>
<dbReference type="Gene3D" id="3.40.50.300">
    <property type="entry name" value="P-loop containing nucleotide triphosphate hydrolases"/>
    <property type="match status" value="1"/>
</dbReference>
<evidence type="ECO:0000256" key="2">
    <source>
        <dbReference type="ARBA" id="ARBA00022741"/>
    </source>
</evidence>
<keyword evidence="6" id="KW-1185">Reference proteome</keyword>
<dbReference type="SUPFAM" id="SSF52540">
    <property type="entry name" value="P-loop containing nucleoside triphosphate hydrolases"/>
    <property type="match status" value="1"/>
</dbReference>
<dbReference type="GO" id="GO:0016887">
    <property type="term" value="F:ATP hydrolysis activity"/>
    <property type="evidence" value="ECO:0007669"/>
    <property type="project" value="InterPro"/>
</dbReference>
<dbReference type="AlphaFoldDB" id="A0A0W1B4U5"/>
<dbReference type="GO" id="GO:0005524">
    <property type="term" value="F:ATP binding"/>
    <property type="evidence" value="ECO:0007669"/>
    <property type="project" value="UniProtKB-KW"/>
</dbReference>
<comment type="caution">
    <text evidence="5">The sequence shown here is derived from an EMBL/GenBank/DDBJ whole genome shotgun (WGS) entry which is preliminary data.</text>
</comment>
<dbReference type="FunFam" id="3.40.50.300:FF:000032">
    <property type="entry name" value="Export ABC transporter ATP-binding protein"/>
    <property type="match status" value="1"/>
</dbReference>
<dbReference type="EMBL" id="LCZJ02000012">
    <property type="protein sequence ID" value="KTD88580.1"/>
    <property type="molecule type" value="Genomic_DNA"/>
</dbReference>
<keyword evidence="3 5" id="KW-0067">ATP-binding</keyword>
<dbReference type="InterPro" id="IPR003593">
    <property type="entry name" value="AAA+_ATPase"/>
</dbReference>
<dbReference type="GO" id="GO:0098796">
    <property type="term" value="C:membrane protein complex"/>
    <property type="evidence" value="ECO:0007669"/>
    <property type="project" value="UniProtKB-ARBA"/>
</dbReference>
<dbReference type="InterPro" id="IPR017871">
    <property type="entry name" value="ABC_transporter-like_CS"/>
</dbReference>
<accession>A0A0W1B4U5</accession>
<evidence type="ECO:0000313" key="5">
    <source>
        <dbReference type="EMBL" id="KTD88580.1"/>
    </source>
</evidence>
<dbReference type="SMART" id="SM00382">
    <property type="entry name" value="AAA"/>
    <property type="match status" value="1"/>
</dbReference>
<dbReference type="OrthoDB" id="9791546at2"/>
<keyword evidence="1" id="KW-0813">Transport</keyword>
<evidence type="ECO:0000259" key="4">
    <source>
        <dbReference type="PROSITE" id="PS50893"/>
    </source>
</evidence>
<protein>
    <submittedName>
        <fullName evidence="5">Macrolide ABC transporter ATP-binding protein</fullName>
    </submittedName>
</protein>
<dbReference type="InterPro" id="IPR015854">
    <property type="entry name" value="ABC_transpr_LolD-like"/>
</dbReference>
<dbReference type="GO" id="GO:0005886">
    <property type="term" value="C:plasma membrane"/>
    <property type="evidence" value="ECO:0007669"/>
    <property type="project" value="TreeGrafter"/>
</dbReference>
<dbReference type="RefSeq" id="WP_060621731.1">
    <property type="nucleotide sequence ID" value="NZ_LCZJ02000012.1"/>
</dbReference>
<feature type="domain" description="ABC transporter" evidence="4">
    <location>
        <begin position="2"/>
        <end position="228"/>
    </location>
</feature>
<dbReference type="Proteomes" id="UP000054709">
    <property type="component" value="Unassembled WGS sequence"/>
</dbReference>
<reference evidence="5 6" key="1">
    <citation type="journal article" date="2015" name="Int. Biodeterior. Biodegradation">
        <title>Physiological and genetic screening methods for the isolation of methyl tert-butyl ether-degrading bacteria for bioremediation purposes.</title>
        <authorList>
            <person name="Guisado I.M."/>
            <person name="Purswani J."/>
            <person name="Gonzalez Lopez J."/>
            <person name="Pozo C."/>
        </authorList>
    </citation>
    <scope>NUCLEOTIDE SEQUENCE [LARGE SCALE GENOMIC DNA]</scope>
    <source>
        <strain evidence="5 6">SH7</strain>
    </source>
</reference>
<dbReference type="InterPro" id="IPR003439">
    <property type="entry name" value="ABC_transporter-like_ATP-bd"/>
</dbReference>
<gene>
    <name evidence="5" type="ORF">UQ64_04485</name>
</gene>
<proteinExistence type="predicted"/>
<dbReference type="CDD" id="cd03255">
    <property type="entry name" value="ABC_MJ0796_LolCDE_FtsE"/>
    <property type="match status" value="1"/>
</dbReference>
<dbReference type="Pfam" id="PF00005">
    <property type="entry name" value="ABC_tran"/>
    <property type="match status" value="1"/>
</dbReference>
<dbReference type="PROSITE" id="PS00211">
    <property type="entry name" value="ABC_TRANSPORTER_1"/>
    <property type="match status" value="1"/>
</dbReference>
<evidence type="ECO:0000256" key="1">
    <source>
        <dbReference type="ARBA" id="ARBA00022448"/>
    </source>
</evidence>
<dbReference type="InterPro" id="IPR017911">
    <property type="entry name" value="MacB-like_ATP-bd"/>
</dbReference>
<dbReference type="PANTHER" id="PTHR24220">
    <property type="entry name" value="IMPORT ATP-BINDING PROTEIN"/>
    <property type="match status" value="1"/>
</dbReference>
<sequence length="228" mass="24925">MIRLKDIHKTFIDGEGENKILQGIDLTINGHEFITIMGPSGCGKSTLLNIAALLTEPTSGSVYFDDKLVNFKKEKNLEQLRREKIGLIFQNANLIQCLNVLDNIILPMSSKLSYKVKKNTALELLDLVGISNKSKNNVKSLSGGEAQRVAIVRALVNNPQVLLCDEPTGALDADNSGMVMDLLLETRRRTGCALVIVTHDKEIGEMGERKIVLNGGEILGVENSVQAI</sequence>
<dbReference type="InterPro" id="IPR027417">
    <property type="entry name" value="P-loop_NTPase"/>
</dbReference>
<dbReference type="PROSITE" id="PS50893">
    <property type="entry name" value="ABC_TRANSPORTER_2"/>
    <property type="match status" value="1"/>
</dbReference>